<dbReference type="InterPro" id="IPR030678">
    <property type="entry name" value="Peptide/Ni-bd"/>
</dbReference>
<dbReference type="GO" id="GO:0015833">
    <property type="term" value="P:peptide transport"/>
    <property type="evidence" value="ECO:0007669"/>
    <property type="project" value="TreeGrafter"/>
</dbReference>
<dbReference type="PANTHER" id="PTHR30290:SF65">
    <property type="entry name" value="MONOACYL PHOSPHATIDYLINOSITOL TETRAMANNOSIDE-BINDING PROTEIN LPQW-RELATED"/>
    <property type="match status" value="1"/>
</dbReference>
<dbReference type="Gene3D" id="3.40.190.10">
    <property type="entry name" value="Periplasmic binding protein-like II"/>
    <property type="match status" value="1"/>
</dbReference>
<accession>A0A7J5B8I3</accession>
<reference evidence="3 4" key="1">
    <citation type="submission" date="2019-09" db="EMBL/GenBank/DDBJ databases">
        <title>Phylogeny of genus Pseudoclavibacter and closely related genus.</title>
        <authorList>
            <person name="Li Y."/>
        </authorList>
    </citation>
    <scope>NUCLEOTIDE SEQUENCE [LARGE SCALE GENOMIC DNA]</scope>
    <source>
        <strain evidence="3 4">THG-MD12</strain>
    </source>
</reference>
<keyword evidence="4" id="KW-1185">Reference proteome</keyword>
<dbReference type="CDD" id="cd08501">
    <property type="entry name" value="PBP2_Lpqw"/>
    <property type="match status" value="1"/>
</dbReference>
<dbReference type="Proteomes" id="UP000490386">
    <property type="component" value="Unassembled WGS sequence"/>
</dbReference>
<dbReference type="EMBL" id="WBJX01000001">
    <property type="protein sequence ID" value="KAB1639640.1"/>
    <property type="molecule type" value="Genomic_DNA"/>
</dbReference>
<evidence type="ECO:0000313" key="3">
    <source>
        <dbReference type="EMBL" id="KAB1639640.1"/>
    </source>
</evidence>
<dbReference type="Gene3D" id="3.10.105.10">
    <property type="entry name" value="Dipeptide-binding Protein, Domain 3"/>
    <property type="match status" value="1"/>
</dbReference>
<name>A0A7J5B8I3_9MICO</name>
<protein>
    <submittedName>
        <fullName evidence="3">ABC transporter family substrate-binding protein</fullName>
    </submittedName>
</protein>
<dbReference type="PIRSF" id="PIRSF002741">
    <property type="entry name" value="MppA"/>
    <property type="match status" value="1"/>
</dbReference>
<dbReference type="Pfam" id="PF00496">
    <property type="entry name" value="SBP_bac_5"/>
    <property type="match status" value="1"/>
</dbReference>
<dbReference type="GO" id="GO:1904680">
    <property type="term" value="F:peptide transmembrane transporter activity"/>
    <property type="evidence" value="ECO:0007669"/>
    <property type="project" value="TreeGrafter"/>
</dbReference>
<proteinExistence type="predicted"/>
<keyword evidence="1" id="KW-0732">Signal</keyword>
<evidence type="ECO:0000259" key="2">
    <source>
        <dbReference type="Pfam" id="PF00496"/>
    </source>
</evidence>
<sequence>MRTSRVIAVGAVVATSALVLAGCSAPNRDPEIVGGSAITVAWNDPFFAFNVNTSANNATANANIVHVTSDGFIDYDPTPELVENTEFGTVEEVSTDPLTIKYTVNDAVTWSDGTQFDGADLLLTWAANTTHREAGEVPEAEYDDEGNVTNQDAIDAAADAGVYWGTDPAPGLQLDLASQTPTLADDNKSFTVVYDQPYADWKTMFAPDTTAISAHGTVQLAYPGEYDDAQAAKDAFITAVNDNDSEFLSKVASAYRTGYDYTSMPEEPQKTLSNGPYTITDLVENQYVTLTAREDYTWGPLPHYETITIRFIPDPQAQVQALQNGEVQIVSGQPTTDLLQQLEATEGIEWESSLEGTYEHVDLQVANGGVFDPATYGGDEAKAQQIREAFLLTIPRQEIVEKLITPIAPDATTRDSLVFLPGAEGYEESVADSGVSRYSGDDAAIEEAKGLLAQAGVANPSVRFMTASTNPRRQQELQLIKASAEKAGFTIVDASAEDWSTVLTTQTDAYDAALFGWQSEGLGVGEPSPNYITGGINNYYGWSDPELDQILKDVDVTIDPAEAQGKLVEAEKIIMENSWSVPIFQFPGVVAWSDEVANVKPGFLSPQYFWNAWEWAPVEAAE</sequence>
<organism evidence="3 4">
    <name type="scientific">Pseudoclavibacter terrae</name>
    <dbReference type="NCBI Taxonomy" id="1530195"/>
    <lineage>
        <taxon>Bacteria</taxon>
        <taxon>Bacillati</taxon>
        <taxon>Actinomycetota</taxon>
        <taxon>Actinomycetes</taxon>
        <taxon>Micrococcales</taxon>
        <taxon>Microbacteriaceae</taxon>
        <taxon>Pseudoclavibacter</taxon>
    </lineage>
</organism>
<feature type="signal peptide" evidence="1">
    <location>
        <begin position="1"/>
        <end position="21"/>
    </location>
</feature>
<comment type="caution">
    <text evidence="3">The sequence shown here is derived from an EMBL/GenBank/DDBJ whole genome shotgun (WGS) entry which is preliminary data.</text>
</comment>
<gene>
    <name evidence="3" type="ORF">F8O03_04775</name>
</gene>
<feature type="chain" id="PRO_5038569172" evidence="1">
    <location>
        <begin position="22"/>
        <end position="622"/>
    </location>
</feature>
<feature type="domain" description="Solute-binding protein family 5" evidence="2">
    <location>
        <begin position="78"/>
        <end position="520"/>
    </location>
</feature>
<evidence type="ECO:0000256" key="1">
    <source>
        <dbReference type="SAM" id="SignalP"/>
    </source>
</evidence>
<dbReference type="PROSITE" id="PS51257">
    <property type="entry name" value="PROKAR_LIPOPROTEIN"/>
    <property type="match status" value="1"/>
</dbReference>
<dbReference type="AlphaFoldDB" id="A0A7J5B8I3"/>
<dbReference type="InterPro" id="IPR039424">
    <property type="entry name" value="SBP_5"/>
</dbReference>
<dbReference type="SUPFAM" id="SSF53850">
    <property type="entry name" value="Periplasmic binding protein-like II"/>
    <property type="match status" value="1"/>
</dbReference>
<dbReference type="InterPro" id="IPR000914">
    <property type="entry name" value="SBP_5_dom"/>
</dbReference>
<evidence type="ECO:0000313" key="4">
    <source>
        <dbReference type="Proteomes" id="UP000490386"/>
    </source>
</evidence>
<dbReference type="PANTHER" id="PTHR30290">
    <property type="entry name" value="PERIPLASMIC BINDING COMPONENT OF ABC TRANSPORTER"/>
    <property type="match status" value="1"/>
</dbReference>
<dbReference type="GO" id="GO:0043190">
    <property type="term" value="C:ATP-binding cassette (ABC) transporter complex"/>
    <property type="evidence" value="ECO:0007669"/>
    <property type="project" value="InterPro"/>
</dbReference>
<dbReference type="OrthoDB" id="7888869at2"/>
<dbReference type="RefSeq" id="WP_151422822.1">
    <property type="nucleotide sequence ID" value="NZ_WBJX01000001.1"/>
</dbReference>
<dbReference type="GO" id="GO:0042597">
    <property type="term" value="C:periplasmic space"/>
    <property type="evidence" value="ECO:0007669"/>
    <property type="project" value="UniProtKB-ARBA"/>
</dbReference>